<feature type="region of interest" description="Disordered" evidence="1">
    <location>
        <begin position="152"/>
        <end position="184"/>
    </location>
</feature>
<feature type="region of interest" description="Disordered" evidence="1">
    <location>
        <begin position="1108"/>
        <end position="1152"/>
    </location>
</feature>
<dbReference type="Pfam" id="PF15740">
    <property type="entry name" value="PPP1R26_N"/>
    <property type="match status" value="1"/>
</dbReference>
<feature type="domain" description="Protein phosphatase 1 regulatory subunit 26 N-terminal" evidence="2">
    <location>
        <begin position="30"/>
        <end position="805"/>
    </location>
</feature>
<feature type="region of interest" description="Disordered" evidence="1">
    <location>
        <begin position="733"/>
        <end position="789"/>
    </location>
</feature>
<dbReference type="PANTHER" id="PTHR15724:SF0">
    <property type="entry name" value="PROTEIN PHOSPHATASE 1 REGULATORY SUBUNIT 26"/>
    <property type="match status" value="1"/>
</dbReference>
<evidence type="ECO:0000313" key="4">
    <source>
        <dbReference type="Proteomes" id="UP000288216"/>
    </source>
</evidence>
<feature type="region of interest" description="Disordered" evidence="1">
    <location>
        <begin position="528"/>
        <end position="547"/>
    </location>
</feature>
<dbReference type="InterPro" id="IPR026130">
    <property type="entry name" value="PPP1R26"/>
</dbReference>
<dbReference type="InterPro" id="IPR031474">
    <property type="entry name" value="PPP1R26_N"/>
</dbReference>
<accession>A0A401PRF1</accession>
<dbReference type="EMBL" id="BFAA01008684">
    <property type="protein sequence ID" value="GCB75693.1"/>
    <property type="molecule type" value="Genomic_DNA"/>
</dbReference>
<name>A0A401PRF1_SCYTO</name>
<feature type="compositionally biased region" description="Polar residues" evidence="1">
    <location>
        <begin position="158"/>
        <end position="169"/>
    </location>
</feature>
<evidence type="ECO:0000313" key="3">
    <source>
        <dbReference type="EMBL" id="GCB75693.1"/>
    </source>
</evidence>
<feature type="region of interest" description="Disordered" evidence="1">
    <location>
        <begin position="1182"/>
        <end position="1267"/>
    </location>
</feature>
<feature type="compositionally biased region" description="Basic and acidic residues" evidence="1">
    <location>
        <begin position="386"/>
        <end position="395"/>
    </location>
</feature>
<feature type="region of interest" description="Disordered" evidence="1">
    <location>
        <begin position="367"/>
        <end position="450"/>
    </location>
</feature>
<feature type="compositionally biased region" description="Basic and acidic residues" evidence="1">
    <location>
        <begin position="1132"/>
        <end position="1151"/>
    </location>
</feature>
<protein>
    <recommendedName>
        <fullName evidence="2">Protein phosphatase 1 regulatory subunit 26 N-terminal domain-containing protein</fullName>
    </recommendedName>
</protein>
<feature type="compositionally biased region" description="Basic and acidic residues" evidence="1">
    <location>
        <begin position="436"/>
        <end position="449"/>
    </location>
</feature>
<dbReference type="GO" id="GO:0004864">
    <property type="term" value="F:protein phosphatase inhibitor activity"/>
    <property type="evidence" value="ECO:0007669"/>
    <property type="project" value="InterPro"/>
</dbReference>
<dbReference type="PANTHER" id="PTHR15724">
    <property type="entry name" value="PROTEIN PHOSPHATASE 1 REGULATORY SUBUNIT 26"/>
    <property type="match status" value="1"/>
</dbReference>
<dbReference type="OMA" id="WANSAKM"/>
<feature type="compositionally biased region" description="Polar residues" evidence="1">
    <location>
        <begin position="1190"/>
        <end position="1200"/>
    </location>
</feature>
<comment type="caution">
    <text evidence="3">The sequence shown here is derived from an EMBL/GenBank/DDBJ whole genome shotgun (WGS) entry which is preliminary data.</text>
</comment>
<reference evidence="3 4" key="1">
    <citation type="journal article" date="2018" name="Nat. Ecol. Evol.">
        <title>Shark genomes provide insights into elasmobranch evolution and the origin of vertebrates.</title>
        <authorList>
            <person name="Hara Y"/>
            <person name="Yamaguchi K"/>
            <person name="Onimaru K"/>
            <person name="Kadota M"/>
            <person name="Koyanagi M"/>
            <person name="Keeley SD"/>
            <person name="Tatsumi K"/>
            <person name="Tanaka K"/>
            <person name="Motone F"/>
            <person name="Kageyama Y"/>
            <person name="Nozu R"/>
            <person name="Adachi N"/>
            <person name="Nishimura O"/>
            <person name="Nakagawa R"/>
            <person name="Tanegashima C"/>
            <person name="Kiyatake I"/>
            <person name="Matsumoto R"/>
            <person name="Murakumo K"/>
            <person name="Nishida K"/>
            <person name="Terakita A"/>
            <person name="Kuratani S"/>
            <person name="Sato K"/>
            <person name="Hyodo S Kuraku.S."/>
        </authorList>
    </citation>
    <scope>NUCLEOTIDE SEQUENCE [LARGE SCALE GENOMIC DNA]</scope>
</reference>
<sequence length="1319" mass="143008">MLDGTSIRVLKGAAVEDLKTGYPSCALGTEESSLGHCILDSDSDGSVDRDIEEAIQEYLKKKTEDPPMISKAVRDTPVPPATSGIIEDSVANVSNGISCGREVVGPTKLELDFVNIVSLDAVGPKCSSPSSVSSNDSFELSIQAEIERFLQDKRSKETGSSTSLPQSELASAGGAEQKENLVKVEQKKRKRCVKSSTGNQTHLVKQPAMNANSELCSTKSNHLGESGAVGSVDQGSEGNSKGNEALAIRKKPQVRYRFKELYKSNNNQWSFSTEFADPRVTPIVTCGELSDSSSDDGIEEAIQLYQLEQKKEKTKDSALVLGLLPHKAPSTQKGADSSLHARSMEKETLEAAVSKKWIGCVPKPGEFRPLNLSDTDSSDQSSDDFVTQRETDTTDSRLGWKKRFQAETLSESSPKQEGPLATEAQPPSESMIDGAPLEREERVGKDKATTECTFAVSKRVMSSSDSENSSADSSDGIEKEIQNYLALKANQSSQKSDGVVTVSELNTTLPQELKRECSLNDCPALFSSLSSSPPRTPLPEKARLKNNACTDHELGMEKPRESQPPELRGAPVALTGTFASKIKLKGGSSEQDIFDVRNVGCDHTVNRDEETSSPMDWIGEKLSCVKHAHDSWQTDEKSSSLDSDEDLDTATKDLLKTRKKLGKRSRDVKNRCKKRVRFTGAEVLTYSEQSVGIGDQTFRSPEETLTASHGPLKSCLSKSDKATCRHYLDFKNKGNKKAGEQSESESSNSVTRIGKLKLGLSRAAPSGTADGPTWKNVKGGDSSSPDSDDGIEQEILRFLAEKARVNSGLDKLTNEQNKVQGFNKQGGESGLFEMAAQDGALSPLSQQAEGSHGANVKGTHHVRDEPAAVYFRGGIERTGTENKIDVRGKDSLQDVRVTCSAQRQTELRHIIEESPAASKTETKAGIIQESWQVDNTDCPEKGAGNCHSGWHSDILQDKEVNNTPNNGIGQNVSGKRAALALETKQSSIQEQSVQALDLRLWGAGQHKLKAHQIRSSEKTINKLWGVSQTSPPGDNVSVDGGKGTCRGEEYFRDRQSGVGCSTDQSSQAVVNTHSSLGWANSAKMKCEEGKNAGQPLGPLMPSVSLNSHCSEVSGFPSAARREQSDHNYQSEVRSEGREQSDAVHTHSDCHPQHLFGVTEPSSCLPVAVPVLASTHKKTIRIEQRGHNIGAESTTETLCTSRESDETLPASPCEPLRQALSGAELEEQSSRGTRSQEAAEGESPETFYDQASDHSGDDSRVDTDRSGLQRQGAELIHLSSYIDPGLHIEPYIILSPEKLLCKRSGKSSQRKSRSFQASFY</sequence>
<dbReference type="OrthoDB" id="9939953at2759"/>
<feature type="compositionally biased region" description="Basic and acidic residues" evidence="1">
    <location>
        <begin position="1250"/>
        <end position="1266"/>
    </location>
</feature>
<organism evidence="3 4">
    <name type="scientific">Scyliorhinus torazame</name>
    <name type="common">Cloudy catshark</name>
    <name type="synonym">Catulus torazame</name>
    <dbReference type="NCBI Taxonomy" id="75743"/>
    <lineage>
        <taxon>Eukaryota</taxon>
        <taxon>Metazoa</taxon>
        <taxon>Chordata</taxon>
        <taxon>Craniata</taxon>
        <taxon>Vertebrata</taxon>
        <taxon>Chondrichthyes</taxon>
        <taxon>Elasmobranchii</taxon>
        <taxon>Galeomorphii</taxon>
        <taxon>Galeoidea</taxon>
        <taxon>Carcharhiniformes</taxon>
        <taxon>Scyliorhinidae</taxon>
        <taxon>Scyliorhinus</taxon>
    </lineage>
</organism>
<keyword evidence="4" id="KW-1185">Reference proteome</keyword>
<evidence type="ECO:0000256" key="1">
    <source>
        <dbReference type="SAM" id="MobiDB-lite"/>
    </source>
</evidence>
<feature type="compositionally biased region" description="Low complexity" evidence="1">
    <location>
        <begin position="373"/>
        <end position="384"/>
    </location>
</feature>
<dbReference type="Proteomes" id="UP000288216">
    <property type="component" value="Unassembled WGS sequence"/>
</dbReference>
<dbReference type="STRING" id="75743.A0A401PRF1"/>
<evidence type="ECO:0000259" key="2">
    <source>
        <dbReference type="Pfam" id="PF15740"/>
    </source>
</evidence>
<gene>
    <name evidence="3" type="ORF">scyTo_0015361</name>
</gene>
<proteinExistence type="predicted"/>